<keyword evidence="4" id="KW-0807">Transducer</keyword>
<keyword evidence="2 8" id="KW-0812">Transmembrane</keyword>
<evidence type="ECO:0000256" key="4">
    <source>
        <dbReference type="ARBA" id="ARBA00023040"/>
    </source>
</evidence>
<dbReference type="GO" id="GO:0004930">
    <property type="term" value="F:G protein-coupled receptor activity"/>
    <property type="evidence" value="ECO:0007669"/>
    <property type="project" value="UniProtKB-KW"/>
</dbReference>
<dbReference type="InterPro" id="IPR000276">
    <property type="entry name" value="GPCR_Rhodpsn"/>
</dbReference>
<dbReference type="STRING" id="246404.A0A507EHT5"/>
<comment type="caution">
    <text evidence="10">The sequence shown here is derived from an EMBL/GenBank/DDBJ whole genome shotgun (WGS) entry which is preliminary data.</text>
</comment>
<accession>A0A507EHT5</accession>
<organism evidence="10 11">
    <name type="scientific">Chytriomyces confervae</name>
    <dbReference type="NCBI Taxonomy" id="246404"/>
    <lineage>
        <taxon>Eukaryota</taxon>
        <taxon>Fungi</taxon>
        <taxon>Fungi incertae sedis</taxon>
        <taxon>Chytridiomycota</taxon>
        <taxon>Chytridiomycota incertae sedis</taxon>
        <taxon>Chytridiomycetes</taxon>
        <taxon>Chytridiales</taxon>
        <taxon>Chytriomycetaceae</taxon>
        <taxon>Chytriomyces</taxon>
    </lineage>
</organism>
<dbReference type="EMBL" id="QEAP01000640">
    <property type="protein sequence ID" value="TPX62750.1"/>
    <property type="molecule type" value="Genomic_DNA"/>
</dbReference>
<evidence type="ECO:0000256" key="2">
    <source>
        <dbReference type="ARBA" id="ARBA00022692"/>
    </source>
</evidence>
<dbReference type="InterPro" id="IPR017452">
    <property type="entry name" value="GPCR_Rhodpsn_7TM"/>
</dbReference>
<dbReference type="Proteomes" id="UP000320333">
    <property type="component" value="Unassembled WGS sequence"/>
</dbReference>
<evidence type="ECO:0000256" key="1">
    <source>
        <dbReference type="ARBA" id="ARBA00004141"/>
    </source>
</evidence>
<feature type="transmembrane region" description="Helical" evidence="8">
    <location>
        <begin position="385"/>
        <end position="407"/>
    </location>
</feature>
<feature type="transmembrane region" description="Helical" evidence="8">
    <location>
        <begin position="231"/>
        <end position="252"/>
    </location>
</feature>
<dbReference type="AlphaFoldDB" id="A0A507EHT5"/>
<keyword evidence="11" id="KW-1185">Reference proteome</keyword>
<evidence type="ECO:0000256" key="8">
    <source>
        <dbReference type="SAM" id="Phobius"/>
    </source>
</evidence>
<feature type="transmembrane region" description="Helical" evidence="8">
    <location>
        <begin position="81"/>
        <end position="99"/>
    </location>
</feature>
<feature type="transmembrane region" description="Helical" evidence="8">
    <location>
        <begin position="119"/>
        <end position="141"/>
    </location>
</feature>
<feature type="transmembrane region" description="Helical" evidence="8">
    <location>
        <begin position="197"/>
        <end position="219"/>
    </location>
</feature>
<evidence type="ECO:0000256" key="3">
    <source>
        <dbReference type="ARBA" id="ARBA00022989"/>
    </source>
</evidence>
<keyword evidence="4" id="KW-0297">G-protein coupled receptor</keyword>
<feature type="transmembrane region" description="Helical" evidence="8">
    <location>
        <begin position="281"/>
        <end position="301"/>
    </location>
</feature>
<dbReference type="InterPro" id="IPR050125">
    <property type="entry name" value="GPCR_opsins"/>
</dbReference>
<gene>
    <name evidence="10" type="ORF">CcCBS67573_g08807</name>
</gene>
<dbReference type="OrthoDB" id="2117559at2759"/>
<evidence type="ECO:0000256" key="7">
    <source>
        <dbReference type="SAM" id="MobiDB-lite"/>
    </source>
</evidence>
<evidence type="ECO:0000313" key="11">
    <source>
        <dbReference type="Proteomes" id="UP000320333"/>
    </source>
</evidence>
<dbReference type="PRINTS" id="PR00237">
    <property type="entry name" value="GPCRRHODOPSN"/>
</dbReference>
<protein>
    <recommendedName>
        <fullName evidence="9">G-protein coupled receptors family 1 profile domain-containing protein</fullName>
    </recommendedName>
</protein>
<dbReference type="SUPFAM" id="SSF81321">
    <property type="entry name" value="Family A G protein-coupled receptor-like"/>
    <property type="match status" value="1"/>
</dbReference>
<name>A0A507EHT5_9FUNG</name>
<evidence type="ECO:0000259" key="9">
    <source>
        <dbReference type="PROSITE" id="PS50262"/>
    </source>
</evidence>
<dbReference type="Pfam" id="PF00001">
    <property type="entry name" value="7tm_1"/>
    <property type="match status" value="1"/>
</dbReference>
<reference evidence="10 11" key="1">
    <citation type="journal article" date="2019" name="Sci. Rep.">
        <title>Comparative genomics of chytrid fungi reveal insights into the obligate biotrophic and pathogenic lifestyle of Synchytrium endobioticum.</title>
        <authorList>
            <person name="van de Vossenberg B.T.L.H."/>
            <person name="Warris S."/>
            <person name="Nguyen H.D.T."/>
            <person name="van Gent-Pelzer M.P.E."/>
            <person name="Joly D.L."/>
            <person name="van de Geest H.C."/>
            <person name="Bonants P.J.M."/>
            <person name="Smith D.S."/>
            <person name="Levesque C.A."/>
            <person name="van der Lee T.A.J."/>
        </authorList>
    </citation>
    <scope>NUCLEOTIDE SEQUENCE [LARGE SCALE GENOMIC DNA]</scope>
    <source>
        <strain evidence="10 11">CBS 675.73</strain>
    </source>
</reference>
<proteinExistence type="predicted"/>
<keyword evidence="3 8" id="KW-1133">Transmembrane helix</keyword>
<feature type="transmembrane region" description="Helical" evidence="8">
    <location>
        <begin position="153"/>
        <end position="177"/>
    </location>
</feature>
<evidence type="ECO:0000313" key="10">
    <source>
        <dbReference type="EMBL" id="TPX62750.1"/>
    </source>
</evidence>
<dbReference type="PROSITE" id="PS50262">
    <property type="entry name" value="G_PROTEIN_RECEP_F1_2"/>
    <property type="match status" value="1"/>
</dbReference>
<dbReference type="Gene3D" id="1.20.1070.10">
    <property type="entry name" value="Rhodopsin 7-helix transmembrane proteins"/>
    <property type="match status" value="1"/>
</dbReference>
<comment type="subcellular location">
    <subcellularLocation>
        <location evidence="1">Membrane</location>
        <topology evidence="1">Multi-pass membrane protein</topology>
    </subcellularLocation>
</comment>
<dbReference type="CDD" id="cd00637">
    <property type="entry name" value="7tm_classA_rhodopsin-like"/>
    <property type="match status" value="1"/>
</dbReference>
<evidence type="ECO:0000256" key="5">
    <source>
        <dbReference type="ARBA" id="ARBA00023136"/>
    </source>
</evidence>
<feature type="transmembrane region" description="Helical" evidence="8">
    <location>
        <begin position="349"/>
        <end position="373"/>
    </location>
</feature>
<evidence type="ECO:0000256" key="6">
    <source>
        <dbReference type="ARBA" id="ARBA00023170"/>
    </source>
</evidence>
<feature type="region of interest" description="Disordered" evidence="7">
    <location>
        <begin position="53"/>
        <end position="72"/>
    </location>
</feature>
<dbReference type="GO" id="GO:0016020">
    <property type="term" value="C:membrane"/>
    <property type="evidence" value="ECO:0007669"/>
    <property type="project" value="UniProtKB-SubCell"/>
</dbReference>
<dbReference type="PANTHER" id="PTHR24240">
    <property type="entry name" value="OPSIN"/>
    <property type="match status" value="1"/>
</dbReference>
<keyword evidence="5 8" id="KW-0472">Membrane</keyword>
<feature type="domain" description="G-protein coupled receptors family 1 profile" evidence="9">
    <location>
        <begin position="135"/>
        <end position="404"/>
    </location>
</feature>
<keyword evidence="6" id="KW-0675">Receptor</keyword>
<sequence length="430" mass="47023">MGKVLQVFLQVHDRTDTTSGGKKRVVEVGTVETKSVSNGVALGNSANSLRLDESAGASVQSTKRKADKKMKEKMEKRQRELMMQSLVVVGTFMISAVSFSGWDLHRKSLKNMPLEGTDFWFSAVLTILLLAGFVTNLLLVSPNVRHLGKIAPSSFLVFWLSSIDSIVLLNTLLIAGVSLVTGELVPDSVICQLHASVAVFASIASILLCFGLTLFRYLIVVHQVSLPRNFSLGYVVTIVALASTVAALPFMMGPAEPFYGMRPSRVHCAPNWSLRSVQSSIVILVCFSVASITLCFIIYAYTAMVGRVVQVLIYTKGIASSAVGNPEKSKPEKGANNETAEMEKLQRELMIQSIVIVGAFLMGWTPYVIMAIIEYASGSNVSPIFDFAVTAIVVSYETVNPVIVFLYDRDLGRNCKRAYFRASLPARREE</sequence>